<dbReference type="Gene3D" id="3.30.1330.100">
    <property type="entry name" value="CofE-like"/>
    <property type="match status" value="1"/>
</dbReference>
<keyword evidence="4" id="KW-0460">Magnesium</keyword>
<dbReference type="GO" id="GO:0005525">
    <property type="term" value="F:GTP binding"/>
    <property type="evidence" value="ECO:0007669"/>
    <property type="project" value="UniProtKB-KW"/>
</dbReference>
<gene>
    <name evidence="10" type="ORF">FHX68_2214</name>
</gene>
<comment type="caution">
    <text evidence="10">The sequence shown here is derived from an EMBL/GenBank/DDBJ whole genome shotgun (WGS) entry which is preliminary data.</text>
</comment>
<dbReference type="SUPFAM" id="SSF144010">
    <property type="entry name" value="CofE-like"/>
    <property type="match status" value="1"/>
</dbReference>
<evidence type="ECO:0000256" key="8">
    <source>
        <dbReference type="SAM" id="MobiDB-lite"/>
    </source>
</evidence>
<feature type="compositionally biased region" description="Acidic residues" evidence="8">
    <location>
        <begin position="249"/>
        <end position="266"/>
    </location>
</feature>
<dbReference type="Pfam" id="PF01996">
    <property type="entry name" value="F420_ligase"/>
    <property type="match status" value="1"/>
</dbReference>
<dbReference type="PANTHER" id="PTHR47917:SF1">
    <property type="entry name" value="COENZYME F420:L-GLUTAMATE LIGASE"/>
    <property type="match status" value="1"/>
</dbReference>
<reference evidence="10 11" key="1">
    <citation type="submission" date="2019-06" db="EMBL/GenBank/DDBJ databases">
        <title>Sequencing the genomes of 1000 actinobacteria strains.</title>
        <authorList>
            <person name="Klenk H.-P."/>
        </authorList>
    </citation>
    <scope>NUCLEOTIDE SEQUENCE [LARGE SCALE GENOMIC DNA]</scope>
    <source>
        <strain evidence="10 11">DSM 20427</strain>
    </source>
</reference>
<evidence type="ECO:0000256" key="6">
    <source>
        <dbReference type="ARBA" id="ARBA00023134"/>
    </source>
</evidence>
<evidence type="ECO:0000256" key="2">
    <source>
        <dbReference type="ARBA" id="ARBA00022723"/>
    </source>
</evidence>
<keyword evidence="1 10" id="KW-0436">Ligase</keyword>
<proteinExistence type="predicted"/>
<evidence type="ECO:0000256" key="1">
    <source>
        <dbReference type="ARBA" id="ARBA00022598"/>
    </source>
</evidence>
<protein>
    <submittedName>
        <fullName evidence="10">Coenzyme F420-0:L-glutamate ligase/coenzyme F420-1:gamma-L-glutamate ligase</fullName>
    </submittedName>
</protein>
<evidence type="ECO:0000313" key="10">
    <source>
        <dbReference type="EMBL" id="TQM98178.1"/>
    </source>
</evidence>
<dbReference type="OrthoDB" id="9788295at2"/>
<dbReference type="InterPro" id="IPR008225">
    <property type="entry name" value="F420-0_g-glutamyl_ligase"/>
</dbReference>
<dbReference type="RefSeq" id="WP_141380324.1">
    <property type="nucleotide sequence ID" value="NZ_BJNA01000020.1"/>
</dbReference>
<dbReference type="GO" id="GO:0052618">
    <property type="term" value="F:coenzyme F420-0:L-glutamate ligase activity"/>
    <property type="evidence" value="ECO:0007669"/>
    <property type="project" value="TreeGrafter"/>
</dbReference>
<sequence length="266" mass="27240">MLSIWAPSGITEVNAGDDLAALVLEACAREGTSLESGDIVIVTSKIVSKAEGRVRPQIEREAAFAEETVRVVAARDRGGSLTRIVENRLGIVGAAAGIDASNTAPGTVLLLSLDPDASARALAAALRAATGQQVGVILSDTLGRPWRDGQTDVAIGAAGIQVFDELAGQTDAAGRPLRVTRPCLADELAAAADLVKGKTRRLPVAIVRGAEAVVGGLDLPGARSIARAAEDDLFRLGTDEAYARGYADGYDEGTAEASGPDDEGDG</sequence>
<name>A0A4Y3UNL8_9MICO</name>
<keyword evidence="5" id="KW-0630">Potassium</keyword>
<evidence type="ECO:0000256" key="3">
    <source>
        <dbReference type="ARBA" id="ARBA00022741"/>
    </source>
</evidence>
<accession>A0A4Y3UNL8</accession>
<evidence type="ECO:0000256" key="4">
    <source>
        <dbReference type="ARBA" id="ARBA00022842"/>
    </source>
</evidence>
<dbReference type="InterPro" id="IPR002847">
    <property type="entry name" value="F420-0_gamma-glut_ligase-dom"/>
</dbReference>
<evidence type="ECO:0000259" key="9">
    <source>
        <dbReference type="Pfam" id="PF01996"/>
    </source>
</evidence>
<keyword evidence="7" id="KW-0464">Manganese</keyword>
<organism evidence="10 11">
    <name type="scientific">Microbacterium lacticum</name>
    <dbReference type="NCBI Taxonomy" id="33885"/>
    <lineage>
        <taxon>Bacteria</taxon>
        <taxon>Bacillati</taxon>
        <taxon>Actinomycetota</taxon>
        <taxon>Actinomycetes</taxon>
        <taxon>Micrococcales</taxon>
        <taxon>Microbacteriaceae</taxon>
        <taxon>Microbacterium</taxon>
    </lineage>
</organism>
<dbReference type="Proteomes" id="UP000319804">
    <property type="component" value="Unassembled WGS sequence"/>
</dbReference>
<keyword evidence="6" id="KW-0342">GTP-binding</keyword>
<evidence type="ECO:0000256" key="5">
    <source>
        <dbReference type="ARBA" id="ARBA00022958"/>
    </source>
</evidence>
<keyword evidence="11" id="KW-1185">Reference proteome</keyword>
<evidence type="ECO:0000256" key="7">
    <source>
        <dbReference type="ARBA" id="ARBA00023211"/>
    </source>
</evidence>
<feature type="region of interest" description="Disordered" evidence="8">
    <location>
        <begin position="247"/>
        <end position="266"/>
    </location>
</feature>
<feature type="domain" description="Coenzyme F420:L-glutamate ligase-like" evidence="9">
    <location>
        <begin position="10"/>
        <end position="209"/>
    </location>
</feature>
<dbReference type="NCBIfam" id="TIGR01916">
    <property type="entry name" value="F420_cofE"/>
    <property type="match status" value="1"/>
</dbReference>
<dbReference type="EMBL" id="VFPS01000003">
    <property type="protein sequence ID" value="TQM98178.1"/>
    <property type="molecule type" value="Genomic_DNA"/>
</dbReference>
<evidence type="ECO:0000313" key="11">
    <source>
        <dbReference type="Proteomes" id="UP000319804"/>
    </source>
</evidence>
<dbReference type="PANTHER" id="PTHR47917">
    <property type="match status" value="1"/>
</dbReference>
<dbReference type="GO" id="GO:0046872">
    <property type="term" value="F:metal ion binding"/>
    <property type="evidence" value="ECO:0007669"/>
    <property type="project" value="UniProtKB-KW"/>
</dbReference>
<keyword evidence="2" id="KW-0479">Metal-binding</keyword>
<dbReference type="AlphaFoldDB" id="A0A4Y3UNL8"/>
<keyword evidence="3" id="KW-0547">Nucleotide-binding</keyword>
<dbReference type="Gene3D" id="3.90.1660.10">
    <property type="entry name" value="CofE-like domain"/>
    <property type="match status" value="1"/>
</dbReference>